<dbReference type="InterPro" id="IPR002156">
    <property type="entry name" value="RNaseH_domain"/>
</dbReference>
<dbReference type="SUPFAM" id="SSF53098">
    <property type="entry name" value="Ribonuclease H-like"/>
    <property type="match status" value="1"/>
</dbReference>
<accession>A0AAW2DKA7</accession>
<dbReference type="AlphaFoldDB" id="A0AAW2DKA7"/>
<dbReference type="InterPro" id="IPR044730">
    <property type="entry name" value="RNase_H-like_dom_plant"/>
</dbReference>
<dbReference type="InterPro" id="IPR036397">
    <property type="entry name" value="RNaseH_sf"/>
</dbReference>
<protein>
    <recommendedName>
        <fullName evidence="1">RNase H type-1 domain-containing protein</fullName>
    </recommendedName>
</protein>
<dbReference type="GO" id="GO:0003676">
    <property type="term" value="F:nucleic acid binding"/>
    <property type="evidence" value="ECO:0007669"/>
    <property type="project" value="InterPro"/>
</dbReference>
<reference evidence="2 3" key="1">
    <citation type="submission" date="2024-01" db="EMBL/GenBank/DDBJ databases">
        <title>A telomere-to-telomere, gap-free genome of sweet tea (Lithocarpus litseifolius).</title>
        <authorList>
            <person name="Zhou J."/>
        </authorList>
    </citation>
    <scope>NUCLEOTIDE SEQUENCE [LARGE SCALE GENOMIC DNA]</scope>
    <source>
        <strain evidence="2">Zhou-2022a</strain>
        <tissue evidence="2">Leaf</tissue>
    </source>
</reference>
<dbReference type="InterPro" id="IPR053151">
    <property type="entry name" value="RNase_H-like"/>
</dbReference>
<dbReference type="Gene3D" id="3.30.420.10">
    <property type="entry name" value="Ribonuclease H-like superfamily/Ribonuclease H"/>
    <property type="match status" value="1"/>
</dbReference>
<proteinExistence type="predicted"/>
<comment type="caution">
    <text evidence="2">The sequence shown here is derived from an EMBL/GenBank/DDBJ whole genome shotgun (WGS) entry which is preliminary data.</text>
</comment>
<evidence type="ECO:0000313" key="2">
    <source>
        <dbReference type="EMBL" id="KAL0011115.1"/>
    </source>
</evidence>
<dbReference type="Proteomes" id="UP001459277">
    <property type="component" value="Unassembled WGS sequence"/>
</dbReference>
<evidence type="ECO:0000313" key="3">
    <source>
        <dbReference type="Proteomes" id="UP001459277"/>
    </source>
</evidence>
<name>A0AAW2DKA7_9ROSI</name>
<dbReference type="Pfam" id="PF13456">
    <property type="entry name" value="RVT_3"/>
    <property type="match status" value="1"/>
</dbReference>
<sequence length="466" mass="52587">MVWERLDRAVCTAKWYDLFPATCVQTLTCVSSDHSPICIRLGGFEAKRSRPWHFEQMWLEDSGCRDTVVRTWDRSVSGSPMEVVVSKLGACQKSLLQWSKNSFCHVRREIAEKKKLLKVAEGEAAQGRQVDQFQKLKSDIVDLLRLDEKMWQQRSKEHWMISGDRNSKFFHTRASQRFHRNRIVELRNSEGVLVSGEGNISTMVRDYYKNLFLSSGLSEVDEVVRTIKSVVTEDMNNSLISPFSRVEVEVALNQMAPLKAPGPDGMPPIFFQKFWSDIGDDVVQAVLFCLSSGCLLSASPKKWSPPAYEVWKINFDGALFGESADAGVGVVVQNSRGEVRAALTEKIMKPHSVEVLELLAARRAALFSQELGLDRVIFEGDSEQVIKALQWGGWDFASGGHFIRDILCIVNSFMSTSFSHVCRQGNAVAHALAQRARHCFPISIWLESYPTDISSFVLADIQHLLY</sequence>
<feature type="domain" description="RNase H type-1" evidence="1">
    <location>
        <begin position="314"/>
        <end position="436"/>
    </location>
</feature>
<dbReference type="PANTHER" id="PTHR47723">
    <property type="entry name" value="OS05G0353850 PROTEIN"/>
    <property type="match status" value="1"/>
</dbReference>
<dbReference type="GO" id="GO:0004523">
    <property type="term" value="F:RNA-DNA hybrid ribonuclease activity"/>
    <property type="evidence" value="ECO:0007669"/>
    <property type="project" value="InterPro"/>
</dbReference>
<evidence type="ECO:0000259" key="1">
    <source>
        <dbReference type="Pfam" id="PF13456"/>
    </source>
</evidence>
<dbReference type="PANTHER" id="PTHR47723:SF19">
    <property type="entry name" value="POLYNUCLEOTIDYL TRANSFERASE, RIBONUCLEASE H-LIKE SUPERFAMILY PROTEIN"/>
    <property type="match status" value="1"/>
</dbReference>
<organism evidence="2 3">
    <name type="scientific">Lithocarpus litseifolius</name>
    <dbReference type="NCBI Taxonomy" id="425828"/>
    <lineage>
        <taxon>Eukaryota</taxon>
        <taxon>Viridiplantae</taxon>
        <taxon>Streptophyta</taxon>
        <taxon>Embryophyta</taxon>
        <taxon>Tracheophyta</taxon>
        <taxon>Spermatophyta</taxon>
        <taxon>Magnoliopsida</taxon>
        <taxon>eudicotyledons</taxon>
        <taxon>Gunneridae</taxon>
        <taxon>Pentapetalae</taxon>
        <taxon>rosids</taxon>
        <taxon>fabids</taxon>
        <taxon>Fagales</taxon>
        <taxon>Fagaceae</taxon>
        <taxon>Lithocarpus</taxon>
    </lineage>
</organism>
<gene>
    <name evidence="2" type="ORF">SO802_006223</name>
</gene>
<dbReference type="CDD" id="cd06222">
    <property type="entry name" value="RNase_H_like"/>
    <property type="match status" value="1"/>
</dbReference>
<dbReference type="InterPro" id="IPR012337">
    <property type="entry name" value="RNaseH-like_sf"/>
</dbReference>
<dbReference type="EMBL" id="JAZDWU010000002">
    <property type="protein sequence ID" value="KAL0011115.1"/>
    <property type="molecule type" value="Genomic_DNA"/>
</dbReference>
<keyword evidence="3" id="KW-1185">Reference proteome</keyword>